<dbReference type="Gene3D" id="3.40.630.30">
    <property type="match status" value="1"/>
</dbReference>
<sequence length="277" mass="29389">MSDLSCRTATLPEVVQMLDWAAEEGWNPGIDDAAAFYAADPEGFFVAEVDGQPVAAISVVNHSDAHAFLGLYLCRPAFRDQGIGFALWQNAIAHAGTRPLGLDGVPAQEANYAKSGFALVDRTRRLTATLPLQALTLPLSRPEDFPALARLDRAATGVCRQRFLRGWVDNIATRKTVLLREAAEITGFATARRCREGVKIGPIVAPDAMAALHLAGQAAAALAEPLTIIDVPDGSAAFGAVLRRNGFVEGFGTARMYRGAAPQNGDTLHAVATLELG</sequence>
<dbReference type="Gene3D" id="3.40.630.90">
    <property type="match status" value="1"/>
</dbReference>
<reference evidence="2 3" key="1">
    <citation type="submission" date="2017-03" db="EMBL/GenBank/DDBJ databases">
        <title>Genome Sequence of Roseovarius mucosus strain SMR3 Isolated from a culture of the Diatom Skeletonema marinoi.</title>
        <authorList>
            <person name="Topel M."/>
            <person name="Pinder M."/>
            <person name="Johansson O.N."/>
            <person name="Kourtchenko O."/>
            <person name="Godhe A."/>
            <person name="Clarke A.K."/>
        </authorList>
    </citation>
    <scope>NUCLEOTIDE SEQUENCE [LARGE SCALE GENOMIC DNA]</scope>
    <source>
        <strain evidence="2 3">SMR3</strain>
    </source>
</reference>
<keyword evidence="3" id="KW-1185">Reference proteome</keyword>
<dbReference type="Pfam" id="PF00583">
    <property type="entry name" value="Acetyltransf_1"/>
    <property type="match status" value="1"/>
</dbReference>
<gene>
    <name evidence="2" type="ORF">ROSMUCSMR3_01561</name>
</gene>
<dbReference type="InterPro" id="IPR041496">
    <property type="entry name" value="YitH/HolE_GNAT"/>
</dbReference>
<dbReference type="InterPro" id="IPR016181">
    <property type="entry name" value="Acyl_CoA_acyltransferase"/>
</dbReference>
<name>A0A1V0RN27_9RHOB</name>
<organism evidence="2 3">
    <name type="scientific">Roseovarius mucosus</name>
    <dbReference type="NCBI Taxonomy" id="215743"/>
    <lineage>
        <taxon>Bacteria</taxon>
        <taxon>Pseudomonadati</taxon>
        <taxon>Pseudomonadota</taxon>
        <taxon>Alphaproteobacteria</taxon>
        <taxon>Rhodobacterales</taxon>
        <taxon>Roseobacteraceae</taxon>
        <taxon>Roseovarius</taxon>
    </lineage>
</organism>
<keyword evidence="2" id="KW-0808">Transferase</keyword>
<dbReference type="GO" id="GO:0016747">
    <property type="term" value="F:acyltransferase activity, transferring groups other than amino-acyl groups"/>
    <property type="evidence" value="ECO:0007669"/>
    <property type="project" value="InterPro"/>
</dbReference>
<accession>A0A1V0RN27</accession>
<dbReference type="OrthoDB" id="20916at2"/>
<dbReference type="Proteomes" id="UP000192273">
    <property type="component" value="Chromosome"/>
</dbReference>
<dbReference type="KEGG" id="rmm:ROSMUCSMR3_01561"/>
<dbReference type="InterPro" id="IPR052729">
    <property type="entry name" value="Acyl/Acetyltrans_Enzymes"/>
</dbReference>
<dbReference type="AlphaFoldDB" id="A0A1V0RN27"/>
<dbReference type="PROSITE" id="PS51186">
    <property type="entry name" value="GNAT"/>
    <property type="match status" value="1"/>
</dbReference>
<dbReference type="PANTHER" id="PTHR47237:SF1">
    <property type="entry name" value="SLL0310 PROTEIN"/>
    <property type="match status" value="1"/>
</dbReference>
<proteinExistence type="predicted"/>
<dbReference type="Pfam" id="PF18014">
    <property type="entry name" value="Acetyltransf_18"/>
    <property type="match status" value="1"/>
</dbReference>
<evidence type="ECO:0000259" key="1">
    <source>
        <dbReference type="PROSITE" id="PS51186"/>
    </source>
</evidence>
<dbReference type="EMBL" id="CP020474">
    <property type="protein sequence ID" value="ARE83045.1"/>
    <property type="molecule type" value="Genomic_DNA"/>
</dbReference>
<evidence type="ECO:0000313" key="2">
    <source>
        <dbReference type="EMBL" id="ARE83045.1"/>
    </source>
</evidence>
<feature type="domain" description="N-acetyltransferase" evidence="1">
    <location>
        <begin position="4"/>
        <end position="142"/>
    </location>
</feature>
<dbReference type="SUPFAM" id="SSF55729">
    <property type="entry name" value="Acyl-CoA N-acyltransferases (Nat)"/>
    <property type="match status" value="1"/>
</dbReference>
<dbReference type="PANTHER" id="PTHR47237">
    <property type="entry name" value="SLL0310 PROTEIN"/>
    <property type="match status" value="1"/>
</dbReference>
<dbReference type="CDD" id="cd04301">
    <property type="entry name" value="NAT_SF"/>
    <property type="match status" value="1"/>
</dbReference>
<dbReference type="RefSeq" id="WP_081506949.1">
    <property type="nucleotide sequence ID" value="NZ_CP020474.1"/>
</dbReference>
<protein>
    <submittedName>
        <fullName evidence="2">Acetyltransferase (GNAT) family protein</fullName>
    </submittedName>
</protein>
<dbReference type="InterPro" id="IPR000182">
    <property type="entry name" value="GNAT_dom"/>
</dbReference>
<evidence type="ECO:0000313" key="3">
    <source>
        <dbReference type="Proteomes" id="UP000192273"/>
    </source>
</evidence>